<gene>
    <name evidence="1" type="ORF">HELGO_WM37492</name>
</gene>
<dbReference type="AlphaFoldDB" id="A0A6S6SXK3"/>
<evidence type="ECO:0000313" key="1">
    <source>
        <dbReference type="EMBL" id="CAA6809395.1"/>
    </source>
</evidence>
<protein>
    <submittedName>
        <fullName evidence="1">Uncharacterized protein</fullName>
    </submittedName>
</protein>
<accession>A0A6S6SXK3</accession>
<sequence>MKFEIGVALGIDKNKTIFLLGGHDLEMLTIKKHLLAEGFEEEINLFDHKLTWGAKLSAYEELLTKHSDKTIYGIELTEDCTPPSNYLRIDHHNDFSDNDASLLQVLQLLNKEASHEDKLVIANDVGHIEAMKC</sequence>
<feature type="non-terminal residue" evidence="1">
    <location>
        <position position="133"/>
    </location>
</feature>
<dbReference type="EMBL" id="CACVAZ010000059">
    <property type="protein sequence ID" value="CAA6809395.1"/>
    <property type="molecule type" value="Genomic_DNA"/>
</dbReference>
<name>A0A6S6SXK3_9BACT</name>
<reference evidence="1" key="1">
    <citation type="submission" date="2020-01" db="EMBL/GenBank/DDBJ databases">
        <authorList>
            <person name="Meier V. D."/>
            <person name="Meier V D."/>
        </authorList>
    </citation>
    <scope>NUCLEOTIDE SEQUENCE</scope>
    <source>
        <strain evidence="1">HLG_WM_MAG_02</strain>
    </source>
</reference>
<organism evidence="1">
    <name type="scientific">uncultured Sulfurovum sp</name>
    <dbReference type="NCBI Taxonomy" id="269237"/>
    <lineage>
        <taxon>Bacteria</taxon>
        <taxon>Pseudomonadati</taxon>
        <taxon>Campylobacterota</taxon>
        <taxon>Epsilonproteobacteria</taxon>
        <taxon>Campylobacterales</taxon>
        <taxon>Sulfurovaceae</taxon>
        <taxon>Sulfurovum</taxon>
        <taxon>environmental samples</taxon>
    </lineage>
</organism>
<proteinExistence type="predicted"/>